<dbReference type="InterPro" id="IPR050277">
    <property type="entry name" value="Sodium:Solute_Symporter"/>
</dbReference>
<proteinExistence type="inferred from homology"/>
<evidence type="ECO:0000256" key="1">
    <source>
        <dbReference type="ARBA" id="ARBA00004141"/>
    </source>
</evidence>
<dbReference type="Gene3D" id="1.20.1730.10">
    <property type="entry name" value="Sodium/glucose cotransporter"/>
    <property type="match status" value="1"/>
</dbReference>
<reference evidence="11" key="1">
    <citation type="submission" date="2016-06" db="EMBL/GenBank/DDBJ databases">
        <title>Draft genome sequence of Desulfoplanes formicivorans strain Pf12B.</title>
        <authorList>
            <person name="Watanabe M."/>
            <person name="Kojima H."/>
            <person name="Fukui M."/>
        </authorList>
    </citation>
    <scope>NUCLEOTIDE SEQUENCE [LARGE SCALE GENOMIC DNA]</scope>
    <source>
        <strain evidence="11">Pf12B</strain>
    </source>
</reference>
<dbReference type="GO" id="GO:0015081">
    <property type="term" value="F:sodium ion transmembrane transporter activity"/>
    <property type="evidence" value="ECO:0007669"/>
    <property type="project" value="InterPro"/>
</dbReference>
<comment type="subcellular location">
    <subcellularLocation>
        <location evidence="1">Membrane</location>
        <topology evidence="1">Multi-pass membrane protein</topology>
    </subcellularLocation>
</comment>
<feature type="transmembrane region" description="Helical" evidence="9">
    <location>
        <begin position="428"/>
        <end position="447"/>
    </location>
</feature>
<evidence type="ECO:0000256" key="5">
    <source>
        <dbReference type="ARBA" id="ARBA00022692"/>
    </source>
</evidence>
<dbReference type="GO" id="GO:0005886">
    <property type="term" value="C:plasma membrane"/>
    <property type="evidence" value="ECO:0007669"/>
    <property type="project" value="TreeGrafter"/>
</dbReference>
<feature type="transmembrane region" description="Helical" evidence="9">
    <location>
        <begin position="126"/>
        <end position="147"/>
    </location>
</feature>
<sequence>MTVNLEVLIPLGIYLIFVYLLAVYANRVLSRSGNFLQEYFIGSRSMNGIMLAMTLVATYISASSFVGGPGVAYKMGLGWVLLAMIQVPTAWLTLGVLGKKFAIVARRIDAVTINDFLWARYENRAVVILATLSLVIFFIAAMVAQFIGGARLFETATGLPYHVGLTIFAVTVILYTTLGGFRAVVLTDVVQGIVMLLGTAALFVGIVNVGGGMTAIVQKMQAIDPGLITPFGPKAFLAKPFILSFWVLVCFGVIGLPHTAVRCFSYRDSRSMHTAIVVSTFVLGFLVLGMHLCGALGRAIIPDLTVGDKIMPALSLAILPPVVAGIFLAGPLAAIMSTIDSQLILASATLIRDLAVKHIPMQQPADDSRLHKLSFYCTALLGIIVFMASLRPPDLIVWINLFAFGGMQATFLWPVVLGLYWKRANAQGALCSMMAGLATYFAMVIWVKRFMGMHVIVPTLAISLIAFVVVSMKTREPRKHITRIFFQKISQ</sequence>
<comment type="similarity">
    <text evidence="2 8">Belongs to the sodium:solute symporter (SSF) (TC 2.A.21) family.</text>
</comment>
<dbReference type="STRING" id="1592317.DPF_0365"/>
<name>A0A194AEQ1_9BACT</name>
<evidence type="ECO:0000313" key="10">
    <source>
        <dbReference type="EMBL" id="GAU07670.1"/>
    </source>
</evidence>
<organism evidence="10 11">
    <name type="scientific">Desulfoplanes formicivorans</name>
    <dbReference type="NCBI Taxonomy" id="1592317"/>
    <lineage>
        <taxon>Bacteria</taxon>
        <taxon>Pseudomonadati</taxon>
        <taxon>Thermodesulfobacteriota</taxon>
        <taxon>Desulfovibrionia</taxon>
        <taxon>Desulfovibrionales</taxon>
        <taxon>Desulfoplanaceae</taxon>
        <taxon>Desulfoplanes</taxon>
    </lineage>
</organism>
<feature type="transmembrane region" description="Helical" evidence="9">
    <location>
        <begin position="193"/>
        <end position="216"/>
    </location>
</feature>
<evidence type="ECO:0000256" key="9">
    <source>
        <dbReference type="SAM" id="Phobius"/>
    </source>
</evidence>
<dbReference type="EMBL" id="BDFE01000006">
    <property type="protein sequence ID" value="GAU07670.1"/>
    <property type="molecule type" value="Genomic_DNA"/>
</dbReference>
<evidence type="ECO:0000256" key="3">
    <source>
        <dbReference type="ARBA" id="ARBA00022448"/>
    </source>
</evidence>
<gene>
    <name evidence="10" type="ORF">DPF_0365</name>
</gene>
<comment type="caution">
    <text evidence="10">The sequence shown here is derived from an EMBL/GenBank/DDBJ whole genome shotgun (WGS) entry which is preliminary data.</text>
</comment>
<dbReference type="InterPro" id="IPR001734">
    <property type="entry name" value="Na/solute_symporter"/>
</dbReference>
<dbReference type="OrthoDB" id="9814523at2"/>
<accession>A0A194AEQ1</accession>
<dbReference type="GO" id="GO:0036376">
    <property type="term" value="P:sodium ion export across plasma membrane"/>
    <property type="evidence" value="ECO:0007669"/>
    <property type="project" value="InterPro"/>
</dbReference>
<feature type="transmembrane region" description="Helical" evidence="9">
    <location>
        <begin position="46"/>
        <end position="65"/>
    </location>
</feature>
<keyword evidence="4" id="KW-1003">Cell membrane</keyword>
<dbReference type="Pfam" id="PF00474">
    <property type="entry name" value="SSF"/>
    <property type="match status" value="1"/>
</dbReference>
<dbReference type="InterPro" id="IPR011849">
    <property type="entry name" value="Na/pantothenate_symporter"/>
</dbReference>
<feature type="transmembrane region" description="Helical" evidence="9">
    <location>
        <begin position="276"/>
        <end position="301"/>
    </location>
</feature>
<dbReference type="PANTHER" id="PTHR48086:SF4">
    <property type="entry name" value="SODIUM_PANTOTHENATE SYMPORTER"/>
    <property type="match status" value="1"/>
</dbReference>
<feature type="transmembrane region" description="Helical" evidence="9">
    <location>
        <begin position="373"/>
        <end position="390"/>
    </location>
</feature>
<feature type="transmembrane region" description="Helical" evidence="9">
    <location>
        <begin position="236"/>
        <end position="256"/>
    </location>
</feature>
<keyword evidence="6 9" id="KW-1133">Transmembrane helix</keyword>
<dbReference type="AlphaFoldDB" id="A0A194AEQ1"/>
<dbReference type="CDD" id="cd10327">
    <property type="entry name" value="SLC5sbd_PanF"/>
    <property type="match status" value="1"/>
</dbReference>
<dbReference type="GO" id="GO:0015233">
    <property type="term" value="F:pantothenate transmembrane transporter activity"/>
    <property type="evidence" value="ECO:0007669"/>
    <property type="project" value="InterPro"/>
</dbReference>
<feature type="transmembrane region" description="Helical" evidence="9">
    <location>
        <begin position="396"/>
        <end position="421"/>
    </location>
</feature>
<dbReference type="Proteomes" id="UP000095200">
    <property type="component" value="Unassembled WGS sequence"/>
</dbReference>
<dbReference type="NCBIfam" id="TIGR02119">
    <property type="entry name" value="panF"/>
    <property type="match status" value="1"/>
</dbReference>
<dbReference type="InterPro" id="IPR018212">
    <property type="entry name" value="Na/solute_symporter_CS"/>
</dbReference>
<dbReference type="InterPro" id="IPR038377">
    <property type="entry name" value="Na/Glc_symporter_sf"/>
</dbReference>
<feature type="transmembrane region" description="Helical" evidence="9">
    <location>
        <begin position="77"/>
        <end position="97"/>
    </location>
</feature>
<feature type="transmembrane region" description="Helical" evidence="9">
    <location>
        <begin position="6"/>
        <end position="25"/>
    </location>
</feature>
<feature type="transmembrane region" description="Helical" evidence="9">
    <location>
        <begin position="453"/>
        <end position="472"/>
    </location>
</feature>
<evidence type="ECO:0000256" key="4">
    <source>
        <dbReference type="ARBA" id="ARBA00022475"/>
    </source>
</evidence>
<keyword evidence="5 9" id="KW-0812">Transmembrane</keyword>
<evidence type="ECO:0000256" key="2">
    <source>
        <dbReference type="ARBA" id="ARBA00006434"/>
    </source>
</evidence>
<evidence type="ECO:0000256" key="6">
    <source>
        <dbReference type="ARBA" id="ARBA00022989"/>
    </source>
</evidence>
<keyword evidence="7 9" id="KW-0472">Membrane</keyword>
<feature type="transmembrane region" description="Helical" evidence="9">
    <location>
        <begin position="159"/>
        <end position="181"/>
    </location>
</feature>
<dbReference type="NCBIfam" id="TIGR00813">
    <property type="entry name" value="sss"/>
    <property type="match status" value="1"/>
</dbReference>
<protein>
    <submittedName>
        <fullName evidence="10">Sodium:pantothenate symporter</fullName>
    </submittedName>
</protein>
<keyword evidence="11" id="KW-1185">Reference proteome</keyword>
<dbReference type="PROSITE" id="PS50283">
    <property type="entry name" value="NA_SOLUT_SYMP_3"/>
    <property type="match status" value="1"/>
</dbReference>
<keyword evidence="3" id="KW-0813">Transport</keyword>
<dbReference type="RefSeq" id="WP_069857180.1">
    <property type="nucleotide sequence ID" value="NZ_BDFE01000006.1"/>
</dbReference>
<evidence type="ECO:0000313" key="11">
    <source>
        <dbReference type="Proteomes" id="UP000095200"/>
    </source>
</evidence>
<evidence type="ECO:0000256" key="7">
    <source>
        <dbReference type="ARBA" id="ARBA00023136"/>
    </source>
</evidence>
<feature type="transmembrane region" description="Helical" evidence="9">
    <location>
        <begin position="313"/>
        <end position="335"/>
    </location>
</feature>
<evidence type="ECO:0000256" key="8">
    <source>
        <dbReference type="RuleBase" id="RU362091"/>
    </source>
</evidence>
<dbReference type="PANTHER" id="PTHR48086">
    <property type="entry name" value="SODIUM/PROLINE SYMPORTER-RELATED"/>
    <property type="match status" value="1"/>
</dbReference>
<dbReference type="PROSITE" id="PS00456">
    <property type="entry name" value="NA_SOLUT_SYMP_1"/>
    <property type="match status" value="1"/>
</dbReference>
<dbReference type="PROSITE" id="PS00457">
    <property type="entry name" value="NA_SOLUT_SYMP_2"/>
    <property type="match status" value="1"/>
</dbReference>